<dbReference type="EMBL" id="WIEZ01000018">
    <property type="protein sequence ID" value="NKM48753.1"/>
    <property type="molecule type" value="Genomic_DNA"/>
</dbReference>
<dbReference type="AlphaFoldDB" id="A0A8I2GW64"/>
<name>A0A8I2GW64_RHILV</name>
<proteinExistence type="predicted"/>
<accession>A0A8I2GW64</accession>
<reference evidence="1" key="1">
    <citation type="submission" date="2019-10" db="EMBL/GenBank/DDBJ databases">
        <title>Rhizobium leguminosarum symbiovar viciae collection.</title>
        <authorList>
            <person name="Boivin S."/>
            <person name="Lepetit M."/>
        </authorList>
    </citation>
    <scope>NUCLEOTIDE SEQUENCE</scope>
    <source>
        <strain evidence="1">L143</strain>
    </source>
</reference>
<dbReference type="Proteomes" id="UP000662259">
    <property type="component" value="Unassembled WGS sequence"/>
</dbReference>
<dbReference type="RefSeq" id="WP_168277029.1">
    <property type="nucleotide sequence ID" value="NZ_WIEZ01000018.1"/>
</dbReference>
<evidence type="ECO:0000313" key="1">
    <source>
        <dbReference type="EMBL" id="NKM48753.1"/>
    </source>
</evidence>
<evidence type="ECO:0000313" key="2">
    <source>
        <dbReference type="Proteomes" id="UP000662259"/>
    </source>
</evidence>
<comment type="caution">
    <text evidence="1">The sequence shown here is derived from an EMBL/GenBank/DDBJ whole genome shotgun (WGS) entry which is preliminary data.</text>
</comment>
<gene>
    <name evidence="1" type="ORF">GFL91_28125</name>
</gene>
<sequence length="173" mass="19328">MTSIHSLSLYTELAGFRLIVLANSLSCDSTFSQRLHERLIDGLDAAIDRVRTIMDLERQRLAGDELAAFQLDGEIEIFGRFTINLLDEIDIDYDTHEYRLDRGRWISAVAVDDTGVHVDYPELVALTDEELGSLAPLMRDIVRETGIAIHARRLIGAEPGLLHPIQSTQVSLG</sequence>
<protein>
    <submittedName>
        <fullName evidence="1">Uncharacterized protein</fullName>
    </submittedName>
</protein>
<organism evidence="1 2">
    <name type="scientific">Rhizobium leguminosarum bv. viciae</name>
    <dbReference type="NCBI Taxonomy" id="387"/>
    <lineage>
        <taxon>Bacteria</taxon>
        <taxon>Pseudomonadati</taxon>
        <taxon>Pseudomonadota</taxon>
        <taxon>Alphaproteobacteria</taxon>
        <taxon>Hyphomicrobiales</taxon>
        <taxon>Rhizobiaceae</taxon>
        <taxon>Rhizobium/Agrobacterium group</taxon>
        <taxon>Rhizobium</taxon>
    </lineage>
</organism>